<dbReference type="Pfam" id="PF03403">
    <property type="entry name" value="PAF-AH_p_II"/>
    <property type="match status" value="2"/>
</dbReference>
<evidence type="ECO:0000313" key="7">
    <source>
        <dbReference type="Proteomes" id="UP001305779"/>
    </source>
</evidence>
<evidence type="ECO:0000256" key="3">
    <source>
        <dbReference type="ARBA" id="ARBA00022963"/>
    </source>
</evidence>
<dbReference type="SUPFAM" id="SSF53474">
    <property type="entry name" value="alpha/beta-Hydrolases"/>
    <property type="match status" value="1"/>
</dbReference>
<sequence length="380" mass="41796">MKFTTLFLSLLASALAQNDAAEVLPQPQGRYATDIQTLEVIDYSRPDPYDPNHGPRKLMVSVFTPTVLAKDCSHWETYPYTPPLTAELLEPLFETYGWPNSTSYINRLRLPTCAGENNDEFPVVLFSHGLTLTRLLSSSQAQAVAAQGFVVITIDQPYDASVIEYPDGTVVKARNWTLAELDGDVQTRAQDVSFLVTQLANTSSPLHRPYEPKVAMFGHSLGGASSVQAAYDDKRILAALDLDGSPYGFNTTVINASTVTFTLPTLTAPFLLFNEPSFVNNSGMPDLYAAFSGWKRHLALENSFHLTFTDLPLLVDTFGLRGSLPDTFEAYSGTIPGLRARDVVSEFVGAFMGKWLKGEESEVLDGPSEEWEEVEFVGVD</sequence>
<organism evidence="6 7">
    <name type="scientific">Zasmidium cellare</name>
    <name type="common">Wine cellar mold</name>
    <name type="synonym">Racodium cellare</name>
    <dbReference type="NCBI Taxonomy" id="395010"/>
    <lineage>
        <taxon>Eukaryota</taxon>
        <taxon>Fungi</taxon>
        <taxon>Dikarya</taxon>
        <taxon>Ascomycota</taxon>
        <taxon>Pezizomycotina</taxon>
        <taxon>Dothideomycetes</taxon>
        <taxon>Dothideomycetidae</taxon>
        <taxon>Mycosphaerellales</taxon>
        <taxon>Mycosphaerellaceae</taxon>
        <taxon>Zasmidium</taxon>
    </lineage>
</organism>
<comment type="caution">
    <text evidence="6">The sequence shown here is derived from an EMBL/GenBank/DDBJ whole genome shotgun (WGS) entry which is preliminary data.</text>
</comment>
<dbReference type="PANTHER" id="PTHR10272:SF14">
    <property type="entry name" value="PAF ACETYLHYDROLASE FAMILY PROTEIN"/>
    <property type="match status" value="1"/>
</dbReference>
<keyword evidence="4" id="KW-0443">Lipid metabolism</keyword>
<evidence type="ECO:0000256" key="2">
    <source>
        <dbReference type="ARBA" id="ARBA00022801"/>
    </source>
</evidence>
<evidence type="ECO:0000256" key="5">
    <source>
        <dbReference type="SAM" id="SignalP"/>
    </source>
</evidence>
<keyword evidence="3" id="KW-0442">Lipid degradation</keyword>
<feature type="chain" id="PRO_5045753312" description="1-alkyl-2-acetylglycerophosphocholine esterase" evidence="5">
    <location>
        <begin position="17"/>
        <end position="380"/>
    </location>
</feature>
<dbReference type="EMBL" id="JAXOVC010000007">
    <property type="protein sequence ID" value="KAK4498904.1"/>
    <property type="molecule type" value="Genomic_DNA"/>
</dbReference>
<dbReference type="Gene3D" id="3.40.50.1820">
    <property type="entry name" value="alpha/beta hydrolase"/>
    <property type="match status" value="1"/>
</dbReference>
<protein>
    <recommendedName>
        <fullName evidence="1">1-alkyl-2-acetylglycerophosphocholine esterase</fullName>
        <ecNumber evidence="1">3.1.1.47</ecNumber>
    </recommendedName>
</protein>
<evidence type="ECO:0000256" key="1">
    <source>
        <dbReference type="ARBA" id="ARBA00013201"/>
    </source>
</evidence>
<evidence type="ECO:0000256" key="4">
    <source>
        <dbReference type="ARBA" id="ARBA00023098"/>
    </source>
</evidence>
<accession>A0ABR0EBN9</accession>
<gene>
    <name evidence="6" type="ORF">PRZ48_009414</name>
</gene>
<dbReference type="EC" id="3.1.1.47" evidence="1"/>
<keyword evidence="5" id="KW-0732">Signal</keyword>
<dbReference type="InterPro" id="IPR029058">
    <property type="entry name" value="AB_hydrolase_fold"/>
</dbReference>
<evidence type="ECO:0000313" key="6">
    <source>
        <dbReference type="EMBL" id="KAK4498904.1"/>
    </source>
</evidence>
<dbReference type="PANTHER" id="PTHR10272">
    <property type="entry name" value="PLATELET-ACTIVATING FACTOR ACETYLHYDROLASE"/>
    <property type="match status" value="1"/>
</dbReference>
<keyword evidence="2" id="KW-0378">Hydrolase</keyword>
<dbReference type="Proteomes" id="UP001305779">
    <property type="component" value="Unassembled WGS sequence"/>
</dbReference>
<keyword evidence="7" id="KW-1185">Reference proteome</keyword>
<reference evidence="6 7" key="1">
    <citation type="journal article" date="2023" name="G3 (Bethesda)">
        <title>A chromosome-level genome assembly of Zasmidium syzygii isolated from banana leaves.</title>
        <authorList>
            <person name="van Westerhoven A.C."/>
            <person name="Mehrabi R."/>
            <person name="Talebi R."/>
            <person name="Steentjes M.B.F."/>
            <person name="Corcolon B."/>
            <person name="Chong P.A."/>
            <person name="Kema G.H.J."/>
            <person name="Seidl M.F."/>
        </authorList>
    </citation>
    <scope>NUCLEOTIDE SEQUENCE [LARGE SCALE GENOMIC DNA]</scope>
    <source>
        <strain evidence="6 7">P124</strain>
    </source>
</reference>
<feature type="signal peptide" evidence="5">
    <location>
        <begin position="1"/>
        <end position="16"/>
    </location>
</feature>
<proteinExistence type="predicted"/>
<name>A0ABR0EBN9_ZASCE</name>